<comment type="caution">
    <text evidence="4">The sequence shown here is derived from an EMBL/GenBank/DDBJ whole genome shotgun (WGS) entry which is preliminary data.</text>
</comment>
<dbReference type="Gene3D" id="3.30.420.10">
    <property type="entry name" value="Ribonuclease H-like superfamily/Ribonuclease H"/>
    <property type="match status" value="1"/>
</dbReference>
<reference evidence="4 5" key="1">
    <citation type="journal article" date="2022" name="Cell">
        <title>Repeat-based holocentromeres influence genome architecture and karyotype evolution.</title>
        <authorList>
            <person name="Hofstatter P.G."/>
            <person name="Thangavel G."/>
            <person name="Lux T."/>
            <person name="Neumann P."/>
            <person name="Vondrak T."/>
            <person name="Novak P."/>
            <person name="Zhang M."/>
            <person name="Costa L."/>
            <person name="Castellani M."/>
            <person name="Scott A."/>
            <person name="Toegelov H."/>
            <person name="Fuchs J."/>
            <person name="Mata-Sucre Y."/>
            <person name="Dias Y."/>
            <person name="Vanzela A.L.L."/>
            <person name="Huettel B."/>
            <person name="Almeida C.C.S."/>
            <person name="Simkova H."/>
            <person name="Souza G."/>
            <person name="Pedrosa-Harand A."/>
            <person name="Macas J."/>
            <person name="Mayer K.F.X."/>
            <person name="Houben A."/>
            <person name="Marques A."/>
        </authorList>
    </citation>
    <scope>NUCLEOTIDE SEQUENCE [LARGE SCALE GENOMIC DNA]</scope>
    <source>
        <strain evidence="4">RhyTen1mFocal</strain>
    </source>
</reference>
<organism evidence="4 5">
    <name type="scientific">Rhynchospora tenuis</name>
    <dbReference type="NCBI Taxonomy" id="198213"/>
    <lineage>
        <taxon>Eukaryota</taxon>
        <taxon>Viridiplantae</taxon>
        <taxon>Streptophyta</taxon>
        <taxon>Embryophyta</taxon>
        <taxon>Tracheophyta</taxon>
        <taxon>Spermatophyta</taxon>
        <taxon>Magnoliopsida</taxon>
        <taxon>Liliopsida</taxon>
        <taxon>Poales</taxon>
        <taxon>Cyperaceae</taxon>
        <taxon>Cyperoideae</taxon>
        <taxon>Rhynchosporeae</taxon>
        <taxon>Rhynchospora</taxon>
    </lineage>
</organism>
<dbReference type="GO" id="GO:0004190">
    <property type="term" value="F:aspartic-type endopeptidase activity"/>
    <property type="evidence" value="ECO:0007669"/>
    <property type="project" value="UniProtKB-KW"/>
</dbReference>
<feature type="compositionally biased region" description="Low complexity" evidence="2">
    <location>
        <begin position="11"/>
        <end position="21"/>
    </location>
</feature>
<gene>
    <name evidence="4" type="ORF">LUZ61_015923</name>
</gene>
<feature type="region of interest" description="Disordered" evidence="2">
    <location>
        <begin position="806"/>
        <end position="910"/>
    </location>
</feature>
<dbReference type="InterPro" id="IPR043502">
    <property type="entry name" value="DNA/RNA_pol_sf"/>
</dbReference>
<dbReference type="Pfam" id="PF13976">
    <property type="entry name" value="gag_pre-integrs"/>
    <property type="match status" value="1"/>
</dbReference>
<dbReference type="GO" id="GO:0015074">
    <property type="term" value="P:DNA integration"/>
    <property type="evidence" value="ECO:0007669"/>
    <property type="project" value="InterPro"/>
</dbReference>
<feature type="compositionally biased region" description="Low complexity" evidence="2">
    <location>
        <begin position="278"/>
        <end position="295"/>
    </location>
</feature>
<dbReference type="Pfam" id="PF07727">
    <property type="entry name" value="RVT_2"/>
    <property type="match status" value="1"/>
</dbReference>
<feature type="compositionally biased region" description="Low complexity" evidence="2">
    <location>
        <begin position="845"/>
        <end position="854"/>
    </location>
</feature>
<evidence type="ECO:0000259" key="3">
    <source>
        <dbReference type="PROSITE" id="PS50994"/>
    </source>
</evidence>
<feature type="region of interest" description="Disordered" evidence="2">
    <location>
        <begin position="357"/>
        <end position="376"/>
    </location>
</feature>
<dbReference type="PROSITE" id="PS50994">
    <property type="entry name" value="INTEGRASE"/>
    <property type="match status" value="1"/>
</dbReference>
<keyword evidence="1" id="KW-0378">Hydrolase</keyword>
<name>A0AAD5Z4J7_9POAL</name>
<feature type="region of interest" description="Disordered" evidence="2">
    <location>
        <begin position="223"/>
        <end position="324"/>
    </location>
</feature>
<keyword evidence="5" id="KW-1185">Reference proteome</keyword>
<keyword evidence="1" id="KW-0064">Aspartyl protease</keyword>
<evidence type="ECO:0000256" key="1">
    <source>
        <dbReference type="ARBA" id="ARBA00022750"/>
    </source>
</evidence>
<dbReference type="PANTHER" id="PTHR11439">
    <property type="entry name" value="GAG-POL-RELATED RETROTRANSPOSON"/>
    <property type="match status" value="1"/>
</dbReference>
<dbReference type="InterPro" id="IPR012337">
    <property type="entry name" value="RNaseH-like_sf"/>
</dbReference>
<dbReference type="InterPro" id="IPR001584">
    <property type="entry name" value="Integrase_cat-core"/>
</dbReference>
<evidence type="ECO:0000256" key="2">
    <source>
        <dbReference type="SAM" id="MobiDB-lite"/>
    </source>
</evidence>
<dbReference type="InterPro" id="IPR057670">
    <property type="entry name" value="SH3_retrovirus"/>
</dbReference>
<feature type="region of interest" description="Disordered" evidence="2">
    <location>
        <begin position="1"/>
        <end position="21"/>
    </location>
</feature>
<dbReference type="EMBL" id="JAMRDG010000002">
    <property type="protein sequence ID" value="KAJ3686759.1"/>
    <property type="molecule type" value="Genomic_DNA"/>
</dbReference>
<dbReference type="SUPFAM" id="SSF53098">
    <property type="entry name" value="Ribonuclease H-like"/>
    <property type="match status" value="1"/>
</dbReference>
<accession>A0AAD5Z4J7</accession>
<feature type="compositionally biased region" description="Polar residues" evidence="2">
    <location>
        <begin position="231"/>
        <end position="251"/>
    </location>
</feature>
<proteinExistence type="predicted"/>
<feature type="compositionally biased region" description="Polar residues" evidence="2">
    <location>
        <begin position="869"/>
        <end position="889"/>
    </location>
</feature>
<dbReference type="InterPro" id="IPR013103">
    <property type="entry name" value="RVT_2"/>
</dbReference>
<dbReference type="GO" id="GO:0003676">
    <property type="term" value="F:nucleic acid binding"/>
    <property type="evidence" value="ECO:0007669"/>
    <property type="project" value="InterPro"/>
</dbReference>
<keyword evidence="1" id="KW-0645">Protease</keyword>
<evidence type="ECO:0000313" key="4">
    <source>
        <dbReference type="EMBL" id="KAJ3686759.1"/>
    </source>
</evidence>
<evidence type="ECO:0000313" key="5">
    <source>
        <dbReference type="Proteomes" id="UP001210211"/>
    </source>
</evidence>
<feature type="compositionally biased region" description="Low complexity" evidence="2">
    <location>
        <begin position="357"/>
        <end position="371"/>
    </location>
</feature>
<dbReference type="Proteomes" id="UP001210211">
    <property type="component" value="Unassembled WGS sequence"/>
</dbReference>
<dbReference type="Pfam" id="PF25597">
    <property type="entry name" value="SH3_retrovirus"/>
    <property type="match status" value="1"/>
</dbReference>
<dbReference type="Pfam" id="PF14223">
    <property type="entry name" value="Retrotran_gag_2"/>
    <property type="match status" value="1"/>
</dbReference>
<dbReference type="InterPro" id="IPR025724">
    <property type="entry name" value="GAG-pre-integrase_dom"/>
</dbReference>
<dbReference type="InterPro" id="IPR054722">
    <property type="entry name" value="PolX-like_BBD"/>
</dbReference>
<dbReference type="Pfam" id="PF22936">
    <property type="entry name" value="Pol_BBD"/>
    <property type="match status" value="1"/>
</dbReference>
<protein>
    <recommendedName>
        <fullName evidence="3">Integrase catalytic domain-containing protein</fullName>
    </recommendedName>
</protein>
<sequence length="1463" mass="162776">MGDTETTITNDTPSSTPLSDSPPIISLTLPIATKLTLSNYLTWKSQILPMIHGYSLTSFIQSPPPSPTVTADNGEITINSAYLPWHRQDQLLLGWIRSSLSESILSQVVSCETSRELWTSLQQSFASASRARVIDLKRQLQHATRGSSTCTEYLAKMRQLADELAFIGSPIPTEELINNIISGLGSEYNPFFASIAAASRHESFTFSDLQGLLLGFESLLRSQTPSSSSLNTYQPPSAYATGTYTPNVRSGSSQYQYQPRSQYQSQPRPRGYQPRVRPPYQYNPTTSPPTNTGNPRFAPKPVYQNNNFQTMPQRPPRPSSSQVAASTKQFCQICNKFGFHTAKQCWFRYDEDSSWTPPTASSASSTNSASPQAYVASATPEPSTDWILDSGASSHVTSDVNNLSAFYSYGGPDSLQIGNGMGLTITHIGNFNFSLSGTVIHLNNVLVVPSFSKNLISISQLLTDNPHLLIEFSSNSCFFKDLLTKAIILQVNNSKGLFCLTSSVLPQVYNVSRASPALWHARLGHPSSATTSKVLNMFSLPSTAQKLDNCQHCALAKSHVLPFNLSVSSSTKPLQLIHSDVWGPSPIVSSNAFRYYIIFVDDYTKYTWIYFMVHKHEVVNIFSLFKQQVENQFNTNIQTLRTDGGTEFKPIATKFPQIIHQLTCPYTPQQNGVSERKHRHIIELSLAMISTASIPHMYWDEIFSSAVYLINRLPSSANSQIPYTTLFNQSPDYSFLRVIGCLCFPHTRHYNSHKLQLRSLPCVFLGYATSQKGYRCLHIDTNRIYTSRSVQFDELIFPFAAHSNGSSRLTEEDESSLPGPPLLDLYMRGISQSQPNNHSPPPVSPVRRAASPVSQPTTPTATPIPGQPLSHSIPPTQPISSNCDITFQQTPNPANTALPPSPSLPPTTSHPMITRTRDHTRKPRHFPDHVAYLTSLALTEPTSFSQANQHLEWRMAMAKEIDALAVNQTWQLVPPPSDQRVVGCKWVYKLKRKSDGTIERHKARLVAKGYHQQDGIDVFDTFSPVVRPTTVRLILSLAVSSHWPIHQLDVQNAFLHGDLSETVYMSQPPGFVDSAHPNHVCLLKKSIYGLKQSPRAWFQKLSSTLIQFGFTPSKYDPSLFLAHCNGHTTIVLVYVDDILVTGSNQHHVNSCISQLHSRFAIKDLGLLHYFLGISVTSNATGLHLSQAKYIHDILSRTNMLNAKPVSTPIATDISLFPTDSEPFSDPHLYRSTVGALQYATVTRPDLSYAVNKLSQFMHSPTLNHWSAVKRVLRYLCGTMDHGLQIHANSISQLHAYTDSDWAGSHFDRRSTSGFSIFLGNNLISWSAKKQHTVSRSSTEAEYRGLAITCTELLWVQFLLQELHVSLSSPPVMWCDNIGATFLASNPMFHSRTKHVEIDFHFVREKVAAKTLLVRYLCSADQLADIMTKPLSTARFQFLRHKLNVTPVPLACGGGVEQHTGAVQ</sequence>
<dbReference type="SUPFAM" id="SSF56672">
    <property type="entry name" value="DNA/RNA polymerases"/>
    <property type="match status" value="1"/>
</dbReference>
<feature type="compositionally biased region" description="Low complexity" evidence="2">
    <location>
        <begin position="252"/>
        <end position="270"/>
    </location>
</feature>
<feature type="compositionally biased region" description="Polar residues" evidence="2">
    <location>
        <begin position="1"/>
        <end position="10"/>
    </location>
</feature>
<dbReference type="PANTHER" id="PTHR11439:SF455">
    <property type="entry name" value="RLK (RECEPTOR-LIKE PROTEIN KINASE) 8, PUTATIVE-RELATED"/>
    <property type="match status" value="1"/>
</dbReference>
<feature type="domain" description="Integrase catalytic" evidence="3">
    <location>
        <begin position="569"/>
        <end position="730"/>
    </location>
</feature>
<dbReference type="CDD" id="cd09272">
    <property type="entry name" value="RNase_HI_RT_Ty1"/>
    <property type="match status" value="1"/>
</dbReference>
<dbReference type="InterPro" id="IPR036397">
    <property type="entry name" value="RNaseH_sf"/>
</dbReference>